<reference evidence="8 9" key="1">
    <citation type="submission" date="2019-08" db="EMBL/GenBank/DDBJ databases">
        <title>In-depth cultivation of the pig gut microbiome towards novel bacterial diversity and tailored functional studies.</title>
        <authorList>
            <person name="Wylensek D."/>
            <person name="Hitch T.C.A."/>
            <person name="Clavel T."/>
        </authorList>
    </citation>
    <scope>NUCLEOTIDE SEQUENCE [LARGE SCALE GENOMIC DNA]</scope>
    <source>
        <strain evidence="8 9">BSM-383-APC-4H</strain>
    </source>
</reference>
<comment type="function">
    <text evidence="5">Acetylates the N-terminal alanine of ribosomal protein bS18.</text>
</comment>
<reference evidence="7 10" key="2">
    <citation type="submission" date="2021-02" db="EMBL/GenBank/DDBJ databases">
        <title>Lactate utilizing bacteria of the human gut.</title>
        <authorList>
            <person name="Sheridan P.O."/>
        </authorList>
    </citation>
    <scope>NUCLEOTIDE SEQUENCE [LARGE SCALE GENOMIC DNA]</scope>
    <source>
        <strain evidence="7 10">HTF-83D</strain>
    </source>
</reference>
<evidence type="ECO:0000256" key="1">
    <source>
        <dbReference type="ARBA" id="ARBA00005395"/>
    </source>
</evidence>
<dbReference type="InterPro" id="IPR016181">
    <property type="entry name" value="Acyl_CoA_acyltransferase"/>
</dbReference>
<dbReference type="InterPro" id="IPR017255">
    <property type="entry name" value="AcTrfase_GNAT_prd"/>
</dbReference>
<dbReference type="Proteomes" id="UP000433359">
    <property type="component" value="Unassembled WGS sequence"/>
</dbReference>
<dbReference type="EC" id="2.3.1.266" evidence="5"/>
<organism evidence="8 9">
    <name type="scientific">Anaerobutyricum soehngenii</name>
    <dbReference type="NCBI Taxonomy" id="105843"/>
    <lineage>
        <taxon>Bacteria</taxon>
        <taxon>Bacillati</taxon>
        <taxon>Bacillota</taxon>
        <taxon>Clostridia</taxon>
        <taxon>Lachnospirales</taxon>
        <taxon>Lachnospiraceae</taxon>
        <taxon>Anaerobutyricum</taxon>
    </lineage>
</organism>
<dbReference type="EMBL" id="JAFIQO010000115">
    <property type="protein sequence ID" value="MBP0057305.1"/>
    <property type="molecule type" value="Genomic_DNA"/>
</dbReference>
<dbReference type="InterPro" id="IPR006464">
    <property type="entry name" value="AcTrfase_RimI/Ard1"/>
</dbReference>
<dbReference type="PROSITE" id="PS51186">
    <property type="entry name" value="GNAT"/>
    <property type="match status" value="1"/>
</dbReference>
<evidence type="ECO:0000256" key="4">
    <source>
        <dbReference type="ARBA" id="ARBA00023315"/>
    </source>
</evidence>
<keyword evidence="3 8" id="KW-0808">Transferase</keyword>
<evidence type="ECO:0000256" key="3">
    <source>
        <dbReference type="ARBA" id="ARBA00022679"/>
    </source>
</evidence>
<comment type="caution">
    <text evidence="8">The sequence shown here is derived from an EMBL/GenBank/DDBJ whole genome shotgun (WGS) entry which is preliminary data.</text>
</comment>
<evidence type="ECO:0000256" key="2">
    <source>
        <dbReference type="ARBA" id="ARBA00022490"/>
    </source>
</evidence>
<accession>A0A6N7XZ89</accession>
<dbReference type="CDD" id="cd04301">
    <property type="entry name" value="NAT_SF"/>
    <property type="match status" value="1"/>
</dbReference>
<keyword evidence="4" id="KW-0012">Acyltransferase</keyword>
<gene>
    <name evidence="8" type="primary">rimI</name>
    <name evidence="8" type="ORF">FYJ25_02755</name>
    <name evidence="7" type="ORF">JYQ75_07845</name>
</gene>
<evidence type="ECO:0000313" key="10">
    <source>
        <dbReference type="Proteomes" id="UP001315001"/>
    </source>
</evidence>
<evidence type="ECO:0000313" key="8">
    <source>
        <dbReference type="EMBL" id="MSU81306.1"/>
    </source>
</evidence>
<dbReference type="GO" id="GO:0005737">
    <property type="term" value="C:cytoplasm"/>
    <property type="evidence" value="ECO:0007669"/>
    <property type="project" value="UniProtKB-SubCell"/>
</dbReference>
<dbReference type="SUPFAM" id="SSF55729">
    <property type="entry name" value="Acyl-CoA N-acyltransferases (Nat)"/>
    <property type="match status" value="1"/>
</dbReference>
<feature type="domain" description="N-acetyltransferase" evidence="6">
    <location>
        <begin position="1"/>
        <end position="144"/>
    </location>
</feature>
<dbReference type="RefSeq" id="WP_096240871.1">
    <property type="nucleotide sequence ID" value="NZ_CAXYLX010000015.1"/>
</dbReference>
<comment type="catalytic activity">
    <reaction evidence="5">
        <text>N-terminal L-alanyl-[ribosomal protein bS18] + acetyl-CoA = N-terminal N(alpha)-acetyl-L-alanyl-[ribosomal protein bS18] + CoA + H(+)</text>
        <dbReference type="Rhea" id="RHEA:43756"/>
        <dbReference type="Rhea" id="RHEA-COMP:10676"/>
        <dbReference type="Rhea" id="RHEA-COMP:10677"/>
        <dbReference type="ChEBI" id="CHEBI:15378"/>
        <dbReference type="ChEBI" id="CHEBI:57287"/>
        <dbReference type="ChEBI" id="CHEBI:57288"/>
        <dbReference type="ChEBI" id="CHEBI:64718"/>
        <dbReference type="ChEBI" id="CHEBI:83683"/>
        <dbReference type="EC" id="2.3.1.266"/>
    </reaction>
</comment>
<dbReference type="GO" id="GO:0005840">
    <property type="term" value="C:ribosome"/>
    <property type="evidence" value="ECO:0007669"/>
    <property type="project" value="UniProtKB-KW"/>
</dbReference>
<protein>
    <recommendedName>
        <fullName evidence="5">[Ribosomal protein bS18]-alanine N-acetyltransferase</fullName>
        <ecNumber evidence="5">2.3.1.266</ecNumber>
    </recommendedName>
</protein>
<evidence type="ECO:0000259" key="6">
    <source>
        <dbReference type="PROSITE" id="PS51186"/>
    </source>
</evidence>
<evidence type="ECO:0000313" key="9">
    <source>
        <dbReference type="Proteomes" id="UP000433359"/>
    </source>
</evidence>
<name>A0A6N7XZ89_9FIRM</name>
<dbReference type="PANTHER" id="PTHR43420:SF44">
    <property type="entry name" value="ACETYLTRANSFERASE YPEA"/>
    <property type="match status" value="1"/>
</dbReference>
<proteinExistence type="inferred from homology"/>
<comment type="similarity">
    <text evidence="1 5">Belongs to the acetyltransferase family. RimI subfamily.</text>
</comment>
<dbReference type="AlphaFoldDB" id="A0A6N7XZ89"/>
<dbReference type="EMBL" id="VULP01000003">
    <property type="protein sequence ID" value="MSU81306.1"/>
    <property type="molecule type" value="Genomic_DNA"/>
</dbReference>
<keyword evidence="7" id="KW-0687">Ribonucleoprotein</keyword>
<dbReference type="NCBIfam" id="TIGR01575">
    <property type="entry name" value="rimI"/>
    <property type="match status" value="1"/>
</dbReference>
<dbReference type="Pfam" id="PF00583">
    <property type="entry name" value="Acetyltransf_1"/>
    <property type="match status" value="1"/>
</dbReference>
<dbReference type="InterPro" id="IPR050680">
    <property type="entry name" value="YpeA/RimI_acetyltransf"/>
</dbReference>
<dbReference type="InterPro" id="IPR000182">
    <property type="entry name" value="GNAT_dom"/>
</dbReference>
<keyword evidence="2 5" id="KW-0963">Cytoplasm</keyword>
<evidence type="ECO:0000313" key="7">
    <source>
        <dbReference type="EMBL" id="MBP0057305.1"/>
    </source>
</evidence>
<keyword evidence="10" id="KW-1185">Reference proteome</keyword>
<dbReference type="PANTHER" id="PTHR43420">
    <property type="entry name" value="ACETYLTRANSFERASE"/>
    <property type="match status" value="1"/>
</dbReference>
<dbReference type="Proteomes" id="UP001315001">
    <property type="component" value="Unassembled WGS sequence"/>
</dbReference>
<dbReference type="Gene3D" id="3.40.630.30">
    <property type="match status" value="1"/>
</dbReference>
<dbReference type="PIRSF" id="PIRSF037663">
    <property type="entry name" value="Acetyltransf_GNAT_prd"/>
    <property type="match status" value="1"/>
</dbReference>
<comment type="subcellular location">
    <subcellularLocation>
        <location evidence="5">Cytoplasm</location>
    </subcellularLocation>
</comment>
<keyword evidence="7" id="KW-0689">Ribosomal protein</keyword>
<sequence length="144" mass="16602">MRICPMAETDCEQTEILMKECFSVPWSVDALKEMFHTKGYCSFLAKEETEVIGYIGMKVVLDEADITNVAVLPAYRKKGIARKLLQQLLDEARQQGIYSIYLEVRDSNAAAITLYKHAGFKEVGKRKNYYEHPQEDARLMLWQS</sequence>
<dbReference type="GO" id="GO:0008999">
    <property type="term" value="F:protein-N-terminal-alanine acetyltransferase activity"/>
    <property type="evidence" value="ECO:0007669"/>
    <property type="project" value="UniProtKB-EC"/>
</dbReference>
<evidence type="ECO:0000256" key="5">
    <source>
        <dbReference type="RuleBase" id="RU363094"/>
    </source>
</evidence>